<keyword evidence="2 4" id="KW-0697">Rotamase</keyword>
<dbReference type="PROSITE" id="PS50072">
    <property type="entry name" value="CSA_PPIASE_2"/>
    <property type="match status" value="1"/>
</dbReference>
<evidence type="ECO:0000259" key="5">
    <source>
        <dbReference type="PROSITE" id="PS50072"/>
    </source>
</evidence>
<dbReference type="PANTHER" id="PTHR11071">
    <property type="entry name" value="PEPTIDYL-PROLYL CIS-TRANS ISOMERASE"/>
    <property type="match status" value="1"/>
</dbReference>
<dbReference type="Gene3D" id="2.40.100.10">
    <property type="entry name" value="Cyclophilin-like"/>
    <property type="match status" value="1"/>
</dbReference>
<evidence type="ECO:0000256" key="3">
    <source>
        <dbReference type="ARBA" id="ARBA00023235"/>
    </source>
</evidence>
<dbReference type="EC" id="5.2.1.8" evidence="4"/>
<keyword evidence="3 4" id="KW-0413">Isomerase</keyword>
<proteinExistence type="inferred from homology"/>
<dbReference type="GO" id="GO:0006457">
    <property type="term" value="P:protein folding"/>
    <property type="evidence" value="ECO:0007669"/>
    <property type="project" value="TreeGrafter"/>
</dbReference>
<evidence type="ECO:0000256" key="2">
    <source>
        <dbReference type="ARBA" id="ARBA00023110"/>
    </source>
</evidence>
<dbReference type="FunFam" id="2.40.100.10:FF:000025">
    <property type="entry name" value="Peptidyl-prolyl cis-trans isomerase CYP19-2"/>
    <property type="match status" value="1"/>
</dbReference>
<protein>
    <recommendedName>
        <fullName evidence="4">Peptidyl-prolyl cis-trans isomerase</fullName>
        <shortName evidence="4">PPIase</shortName>
        <ecNumber evidence="4">5.2.1.8</ecNumber>
    </recommendedName>
</protein>
<organism evidence="6">
    <name type="scientific">Myxobolus squamalis</name>
    <name type="common">Myxosporean</name>
    <dbReference type="NCBI Taxonomy" id="59785"/>
    <lineage>
        <taxon>Eukaryota</taxon>
        <taxon>Metazoa</taxon>
        <taxon>Cnidaria</taxon>
        <taxon>Myxozoa</taxon>
        <taxon>Myxosporea</taxon>
        <taxon>Bivalvulida</taxon>
        <taxon>Platysporina</taxon>
        <taxon>Myxobolidae</taxon>
        <taxon>Myxobolus</taxon>
    </lineage>
</organism>
<sequence>MAISNSNEDNRFTMAKNVLDYENPIVFFDISIGGQDVGKLRIELFKKEVPLTTENFRQFCTGEHRKEGKPIGYKGCCFHMIVKDFMIQGGDFINNNGTGVYSIYNEQEFKDENFEIPHNKAGLLSMKNNGPDSNGCQFFITTTACEYLDKMHVVFGRVFDDDMHIVRKIEVSCVV</sequence>
<dbReference type="InterPro" id="IPR029000">
    <property type="entry name" value="Cyclophilin-like_dom_sf"/>
</dbReference>
<evidence type="ECO:0000313" key="6">
    <source>
        <dbReference type="EMBL" id="NDJ96584.1"/>
    </source>
</evidence>
<dbReference type="GO" id="GO:0016018">
    <property type="term" value="F:cyclosporin A binding"/>
    <property type="evidence" value="ECO:0007669"/>
    <property type="project" value="TreeGrafter"/>
</dbReference>
<dbReference type="InterPro" id="IPR002130">
    <property type="entry name" value="Cyclophilin-type_PPIase_dom"/>
</dbReference>
<dbReference type="AlphaFoldDB" id="A0A6B2FY19"/>
<dbReference type="SUPFAM" id="SSF50891">
    <property type="entry name" value="Cyclophilin-like"/>
    <property type="match status" value="1"/>
</dbReference>
<dbReference type="EMBL" id="GHBR01001283">
    <property type="protein sequence ID" value="NDJ96584.1"/>
    <property type="molecule type" value="Transcribed_RNA"/>
</dbReference>
<comment type="catalytic activity">
    <reaction evidence="1 4">
        <text>[protein]-peptidylproline (omega=180) = [protein]-peptidylproline (omega=0)</text>
        <dbReference type="Rhea" id="RHEA:16237"/>
        <dbReference type="Rhea" id="RHEA-COMP:10747"/>
        <dbReference type="Rhea" id="RHEA-COMP:10748"/>
        <dbReference type="ChEBI" id="CHEBI:83833"/>
        <dbReference type="ChEBI" id="CHEBI:83834"/>
        <dbReference type="EC" id="5.2.1.8"/>
    </reaction>
</comment>
<comment type="similarity">
    <text evidence="4">Belongs to the cyclophilin-type PPIase family.</text>
</comment>
<comment type="function">
    <text evidence="4">PPIases accelerate the folding of proteins. It catalyzes the cis-trans isomerization of proline imidic peptide bonds in oligopeptides.</text>
</comment>
<accession>A0A6B2FY19</accession>
<dbReference type="Pfam" id="PF00160">
    <property type="entry name" value="Pro_isomerase"/>
    <property type="match status" value="1"/>
</dbReference>
<dbReference type="GO" id="GO:0005737">
    <property type="term" value="C:cytoplasm"/>
    <property type="evidence" value="ECO:0007669"/>
    <property type="project" value="TreeGrafter"/>
</dbReference>
<evidence type="ECO:0000256" key="1">
    <source>
        <dbReference type="ARBA" id="ARBA00000971"/>
    </source>
</evidence>
<dbReference type="PRINTS" id="PR00153">
    <property type="entry name" value="CSAPPISMRASE"/>
</dbReference>
<evidence type="ECO:0000256" key="4">
    <source>
        <dbReference type="RuleBase" id="RU363019"/>
    </source>
</evidence>
<dbReference type="PANTHER" id="PTHR11071:SF561">
    <property type="entry name" value="PEPTIDYL-PROLYL CIS-TRANS ISOMERASE D-RELATED"/>
    <property type="match status" value="1"/>
</dbReference>
<feature type="domain" description="PPIase cyclophilin-type" evidence="5">
    <location>
        <begin position="27"/>
        <end position="170"/>
    </location>
</feature>
<dbReference type="PIRSF" id="PIRSF001467">
    <property type="entry name" value="Peptidylpro_ismrse"/>
    <property type="match status" value="1"/>
</dbReference>
<dbReference type="InterPro" id="IPR024936">
    <property type="entry name" value="Cyclophilin-type_PPIase"/>
</dbReference>
<reference evidence="6" key="1">
    <citation type="submission" date="2018-11" db="EMBL/GenBank/DDBJ databases">
        <title>Myxobolus squamalis genome and transcriptome.</title>
        <authorList>
            <person name="Yahalomi D."/>
            <person name="Atkinson S.D."/>
            <person name="Neuhof M."/>
            <person name="Chang E.S."/>
            <person name="Philippe H."/>
            <person name="Cartwright P."/>
            <person name="Bartholomew J.L."/>
            <person name="Huchon D."/>
        </authorList>
    </citation>
    <scope>NUCLEOTIDE SEQUENCE</scope>
    <source>
        <strain evidence="6">71B08</strain>
        <tissue evidence="6">Whole</tissue>
    </source>
</reference>
<dbReference type="GO" id="GO:0003755">
    <property type="term" value="F:peptidyl-prolyl cis-trans isomerase activity"/>
    <property type="evidence" value="ECO:0007669"/>
    <property type="project" value="UniProtKB-UniRule"/>
</dbReference>
<name>A0A6B2FY19_MYXSQ</name>